<evidence type="ECO:0000256" key="2">
    <source>
        <dbReference type="SAM" id="Phobius"/>
    </source>
</evidence>
<dbReference type="STRING" id="743299.Acife_0514"/>
<evidence type="ECO:0008006" key="5">
    <source>
        <dbReference type="Google" id="ProtNLM"/>
    </source>
</evidence>
<feature type="transmembrane region" description="Helical" evidence="2">
    <location>
        <begin position="649"/>
        <end position="669"/>
    </location>
</feature>
<proteinExistence type="predicted"/>
<evidence type="ECO:0000313" key="4">
    <source>
        <dbReference type="Proteomes" id="UP000009220"/>
    </source>
</evidence>
<keyword evidence="2" id="KW-1133">Transmembrane helix</keyword>
<accession>G0JTW9</accession>
<feature type="transmembrane region" description="Helical" evidence="2">
    <location>
        <begin position="616"/>
        <end position="642"/>
    </location>
</feature>
<feature type="transmembrane region" description="Helical" evidence="2">
    <location>
        <begin position="547"/>
        <end position="566"/>
    </location>
</feature>
<name>G0JTW9_9PROT</name>
<gene>
    <name evidence="3" type="ORF">Acife_0514</name>
</gene>
<feature type="compositionally biased region" description="Basic and acidic residues" evidence="1">
    <location>
        <begin position="712"/>
        <end position="728"/>
    </location>
</feature>
<feature type="transmembrane region" description="Helical" evidence="2">
    <location>
        <begin position="571"/>
        <end position="596"/>
    </location>
</feature>
<dbReference type="EMBL" id="CP002985">
    <property type="protein sequence ID" value="AEM46721.1"/>
    <property type="molecule type" value="Genomic_DNA"/>
</dbReference>
<dbReference type="InterPro" id="IPR027628">
    <property type="entry name" value="DotA_TraY"/>
</dbReference>
<feature type="transmembrane region" description="Helical" evidence="2">
    <location>
        <begin position="675"/>
        <end position="693"/>
    </location>
</feature>
<feature type="transmembrane region" description="Helical" evidence="2">
    <location>
        <begin position="107"/>
        <end position="128"/>
    </location>
</feature>
<evidence type="ECO:0000313" key="3">
    <source>
        <dbReference type="EMBL" id="AEM46721.1"/>
    </source>
</evidence>
<dbReference type="AlphaFoldDB" id="G0JTW9"/>
<dbReference type="Proteomes" id="UP000009220">
    <property type="component" value="Chromosome"/>
</dbReference>
<dbReference type="RefSeq" id="WP_014027990.1">
    <property type="nucleotide sequence ID" value="NC_015942.1"/>
</dbReference>
<dbReference type="NCBIfam" id="TIGR04346">
    <property type="entry name" value="DotA_TraY"/>
    <property type="match status" value="1"/>
</dbReference>
<dbReference type="KEGG" id="afi:Acife_0514"/>
<keyword evidence="2" id="KW-0472">Membrane</keyword>
<dbReference type="HOGENOM" id="CLU_023238_0_0_6"/>
<feature type="region of interest" description="Disordered" evidence="1">
    <location>
        <begin position="712"/>
        <end position="747"/>
    </location>
</feature>
<sequence length="747" mass="78886">MKLPGKHSRWFPGLLLVGLIGLSGPTQAASLYWAPPSTDLFMNTLSWILGPIVHDATGIGNGTTTPVSVLLGWFNQIVLFFAGFWVAYVIFVGILKTAHEGQWMGKRWSALWISFRMALAVAMILPAFNGGYSAVQGIMIWLEGNAVGVADNAWSLSAKYIVQDPIGGVVVSPSHVRNLAVGIMTAESCAAAVNYNIRTNALLGVAAFATGNGGGVEQQTRANFVADAGTDVWNSLSNIADAVGYGQTAHPWATAYTSQIWTLPSMTIASALDAPFADVCGSVTYASGASGNSTHAQIDNAIYRINAQLVPQLASKLNPVAQAIVMGGTPSVPAYDSALDSYANSLVSEGVQEIDAIEKPVEQGFLAKVNSQGFATAGEWWWRMMKLNEVAQNAINNTGTYNTLGGPGELGGLLFDGRYHSSQVRLIHFIMDNGDSYLAPRNTGTAGMGAMHTPGSLSGVATYLDYRIAQSLTWAAKEPRNVNPLVGIQNEGYLLEAAGEEAFSMAIAGDGAKGAEEGSESGITGDIPLVSQVAGAAAKMAKPILNLLQTLAEVLFALGVFLSVWIPLIPFFIWITAIISLLILFVEAVFAAPLWAAFHASPEGHEVVGMGARGWMMLNTVVLTPVLMVIGLMTGTGILYGASWLLNKTIGGAVLSTFVNGSGGFMGLFDAIGEAILYIVLLVVITTMAFGLIHELPAWILAWIGGSTGDRGGRKATQDTHGGGEKTKGNIQQQFRPRRKPSQTGGQ</sequence>
<organism evidence="3 4">
    <name type="scientific">Acidithiobacillus ferrivorans SS3</name>
    <dbReference type="NCBI Taxonomy" id="743299"/>
    <lineage>
        <taxon>Bacteria</taxon>
        <taxon>Pseudomonadati</taxon>
        <taxon>Pseudomonadota</taxon>
        <taxon>Acidithiobacillia</taxon>
        <taxon>Acidithiobacillales</taxon>
        <taxon>Acidithiobacillaceae</taxon>
        <taxon>Acidithiobacillus</taxon>
    </lineage>
</organism>
<feature type="transmembrane region" description="Helical" evidence="2">
    <location>
        <begin position="73"/>
        <end position="95"/>
    </location>
</feature>
<dbReference type="eggNOG" id="COG0697">
    <property type="taxonomic scope" value="Bacteria"/>
</dbReference>
<protein>
    <recommendedName>
        <fullName evidence="5">DotA/TraY family protein</fullName>
    </recommendedName>
</protein>
<evidence type="ECO:0000256" key="1">
    <source>
        <dbReference type="SAM" id="MobiDB-lite"/>
    </source>
</evidence>
<reference evidence="3 4" key="1">
    <citation type="journal article" date="2011" name="J. Bacteriol.">
        <title>Draft genome of the psychrotolerant acidophile Acidithiobacillus ferrivorans SS3.</title>
        <authorList>
            <person name="Liljeqvist M."/>
            <person name="Valdes J."/>
            <person name="Holmes D.S."/>
            <person name="Dopson M."/>
        </authorList>
    </citation>
    <scope>NUCLEOTIDE SEQUENCE [LARGE SCALE GENOMIC DNA]</scope>
    <source>
        <strain evidence="3 4">SS3</strain>
    </source>
</reference>
<keyword evidence="2" id="KW-0812">Transmembrane</keyword>